<keyword evidence="3" id="KW-0489">Methyltransferase</keyword>
<accession>A0AAE0IVX7</accession>
<dbReference type="Pfam" id="PF08241">
    <property type="entry name" value="Methyltransf_11"/>
    <property type="match status" value="1"/>
</dbReference>
<dbReference type="PANTHER" id="PTHR43591">
    <property type="entry name" value="METHYLTRANSFERASE"/>
    <property type="match status" value="1"/>
</dbReference>
<evidence type="ECO:0000259" key="2">
    <source>
        <dbReference type="Pfam" id="PF08241"/>
    </source>
</evidence>
<comment type="caution">
    <text evidence="3">The sequence shown here is derived from an EMBL/GenBank/DDBJ whole genome shotgun (WGS) entry which is preliminary data.</text>
</comment>
<reference evidence="3" key="1">
    <citation type="journal article" date="2023" name="Mol. Phylogenet. Evol.">
        <title>Genome-scale phylogeny and comparative genomics of the fungal order Sordariales.</title>
        <authorList>
            <person name="Hensen N."/>
            <person name="Bonometti L."/>
            <person name="Westerberg I."/>
            <person name="Brannstrom I.O."/>
            <person name="Guillou S."/>
            <person name="Cros-Aarteil S."/>
            <person name="Calhoun S."/>
            <person name="Haridas S."/>
            <person name="Kuo A."/>
            <person name="Mondo S."/>
            <person name="Pangilinan J."/>
            <person name="Riley R."/>
            <person name="LaButti K."/>
            <person name="Andreopoulos B."/>
            <person name="Lipzen A."/>
            <person name="Chen C."/>
            <person name="Yan M."/>
            <person name="Daum C."/>
            <person name="Ng V."/>
            <person name="Clum A."/>
            <person name="Steindorff A."/>
            <person name="Ohm R.A."/>
            <person name="Martin F."/>
            <person name="Silar P."/>
            <person name="Natvig D.O."/>
            <person name="Lalanne C."/>
            <person name="Gautier V."/>
            <person name="Ament-Velasquez S.L."/>
            <person name="Kruys A."/>
            <person name="Hutchinson M.I."/>
            <person name="Powell A.J."/>
            <person name="Barry K."/>
            <person name="Miller A.N."/>
            <person name="Grigoriev I.V."/>
            <person name="Debuchy R."/>
            <person name="Gladieux P."/>
            <person name="Hiltunen Thoren M."/>
            <person name="Johannesson H."/>
        </authorList>
    </citation>
    <scope>NUCLEOTIDE SEQUENCE</scope>
    <source>
        <strain evidence="3">SMH4131-1</strain>
    </source>
</reference>
<dbReference type="EMBL" id="JAUEPO010000002">
    <property type="protein sequence ID" value="KAK3332276.1"/>
    <property type="molecule type" value="Genomic_DNA"/>
</dbReference>
<gene>
    <name evidence="3" type="ORF">B0T19DRAFT_415202</name>
</gene>
<dbReference type="GO" id="GO:0008757">
    <property type="term" value="F:S-adenosylmethionine-dependent methyltransferase activity"/>
    <property type="evidence" value="ECO:0007669"/>
    <property type="project" value="InterPro"/>
</dbReference>
<dbReference type="InterPro" id="IPR029063">
    <property type="entry name" value="SAM-dependent_MTases_sf"/>
</dbReference>
<keyword evidence="4" id="KW-1185">Reference proteome</keyword>
<name>A0AAE0IVX7_9PEZI</name>
<proteinExistence type="inferred from homology"/>
<dbReference type="Gene3D" id="3.40.50.150">
    <property type="entry name" value="Vaccinia Virus protein VP39"/>
    <property type="match status" value="1"/>
</dbReference>
<evidence type="ECO:0000313" key="3">
    <source>
        <dbReference type="EMBL" id="KAK3332276.1"/>
    </source>
</evidence>
<comment type="similarity">
    <text evidence="1">Belongs to the methyltransferase superfamily. LaeA methyltransferase family.</text>
</comment>
<dbReference type="GO" id="GO:0032259">
    <property type="term" value="P:methylation"/>
    <property type="evidence" value="ECO:0007669"/>
    <property type="project" value="UniProtKB-KW"/>
</dbReference>
<dbReference type="PANTHER" id="PTHR43591:SF24">
    <property type="entry name" value="2-METHOXY-6-POLYPRENYL-1,4-BENZOQUINOL METHYLASE, MITOCHONDRIAL"/>
    <property type="match status" value="1"/>
</dbReference>
<dbReference type="InterPro" id="IPR013216">
    <property type="entry name" value="Methyltransf_11"/>
</dbReference>
<sequence length="174" mass="18714">MCDELRSIPGAEVQQCDAAHLPFATASFDTVIANHMLYHVDDPAAAVAELCRVLRPGGRLFVALNGLDHLQELFDIGDAIGRPSVIRQQARVTAETAEPLLAASHLADVSHERFPGAFEVAEPGPVVAYLGSVGDGPLSPEQEQVVRTAVASRIEKEGTFRVTKNMVLFSGRKE</sequence>
<evidence type="ECO:0000313" key="4">
    <source>
        <dbReference type="Proteomes" id="UP001286456"/>
    </source>
</evidence>
<evidence type="ECO:0000256" key="1">
    <source>
        <dbReference type="ARBA" id="ARBA00038158"/>
    </source>
</evidence>
<feature type="domain" description="Methyltransferase type 11" evidence="2">
    <location>
        <begin position="11"/>
        <end position="62"/>
    </location>
</feature>
<organism evidence="3 4">
    <name type="scientific">Cercophora scortea</name>
    <dbReference type="NCBI Taxonomy" id="314031"/>
    <lineage>
        <taxon>Eukaryota</taxon>
        <taxon>Fungi</taxon>
        <taxon>Dikarya</taxon>
        <taxon>Ascomycota</taxon>
        <taxon>Pezizomycotina</taxon>
        <taxon>Sordariomycetes</taxon>
        <taxon>Sordariomycetidae</taxon>
        <taxon>Sordariales</taxon>
        <taxon>Lasiosphaeriaceae</taxon>
        <taxon>Cercophora</taxon>
    </lineage>
</organism>
<protein>
    <submittedName>
        <fullName evidence="3">S-adenosyl-L-methionine-dependent methyltransferase</fullName>
    </submittedName>
</protein>
<dbReference type="Proteomes" id="UP001286456">
    <property type="component" value="Unassembled WGS sequence"/>
</dbReference>
<dbReference type="CDD" id="cd02440">
    <property type="entry name" value="AdoMet_MTases"/>
    <property type="match status" value="1"/>
</dbReference>
<reference evidence="3" key="2">
    <citation type="submission" date="2023-06" db="EMBL/GenBank/DDBJ databases">
        <authorList>
            <consortium name="Lawrence Berkeley National Laboratory"/>
            <person name="Haridas S."/>
            <person name="Hensen N."/>
            <person name="Bonometti L."/>
            <person name="Westerberg I."/>
            <person name="Brannstrom I.O."/>
            <person name="Guillou S."/>
            <person name="Cros-Aarteil S."/>
            <person name="Calhoun S."/>
            <person name="Kuo A."/>
            <person name="Mondo S."/>
            <person name="Pangilinan J."/>
            <person name="Riley R."/>
            <person name="Labutti K."/>
            <person name="Andreopoulos B."/>
            <person name="Lipzen A."/>
            <person name="Chen C."/>
            <person name="Yanf M."/>
            <person name="Daum C."/>
            <person name="Ng V."/>
            <person name="Clum A."/>
            <person name="Steindorff A."/>
            <person name="Ohm R."/>
            <person name="Martin F."/>
            <person name="Silar P."/>
            <person name="Natvig D."/>
            <person name="Lalanne C."/>
            <person name="Gautier V."/>
            <person name="Ament-Velasquez S.L."/>
            <person name="Kruys A."/>
            <person name="Hutchinson M.I."/>
            <person name="Powell A.J."/>
            <person name="Barry K."/>
            <person name="Miller A.N."/>
            <person name="Grigoriev I.V."/>
            <person name="Debuchy R."/>
            <person name="Gladieux P."/>
            <person name="Thoren M.H."/>
            <person name="Johannesson H."/>
        </authorList>
    </citation>
    <scope>NUCLEOTIDE SEQUENCE</scope>
    <source>
        <strain evidence="3">SMH4131-1</strain>
    </source>
</reference>
<dbReference type="AlphaFoldDB" id="A0AAE0IVX7"/>
<dbReference type="SUPFAM" id="SSF53335">
    <property type="entry name" value="S-adenosyl-L-methionine-dependent methyltransferases"/>
    <property type="match status" value="1"/>
</dbReference>
<keyword evidence="3" id="KW-0808">Transferase</keyword>